<organism evidence="6 7">
    <name type="scientific">Neonectria punicea</name>
    <dbReference type="NCBI Taxonomy" id="979145"/>
    <lineage>
        <taxon>Eukaryota</taxon>
        <taxon>Fungi</taxon>
        <taxon>Dikarya</taxon>
        <taxon>Ascomycota</taxon>
        <taxon>Pezizomycotina</taxon>
        <taxon>Sordariomycetes</taxon>
        <taxon>Hypocreomycetidae</taxon>
        <taxon>Hypocreales</taxon>
        <taxon>Nectriaceae</taxon>
        <taxon>Neonectria</taxon>
    </lineage>
</organism>
<dbReference type="SUPFAM" id="SSF56801">
    <property type="entry name" value="Acetyl-CoA synthetase-like"/>
    <property type="match status" value="1"/>
</dbReference>
<proteinExistence type="inferred from homology"/>
<dbReference type="InterPro" id="IPR000873">
    <property type="entry name" value="AMP-dep_synth/lig_dom"/>
</dbReference>
<sequence>MAIYSSQEPLNYPQDATITDVLFDYNLNNTPEDTPAIIDGISGEVAFTYGSLRTSVRRVAHHLQHQVGLKPDSVVGILSTNRNYYPTCVHAILAVGGVIAALNPLYEPNELSHALGLSEPACIIVEKALLPKLVTAIEMSPNLLQVPTLYVWDVEQPEPGLYEALRVEQIIQNGSTDFQHARYPPGTAAKKLAFICFSSGTSGLVKGVKLSHGNIVANTFQQSQGLRGMFTPKTVLALIVPFFHVLGLAGFCCQFVIQGAPIVVFRKFELASLLKAVKTHRITHINIVPPIALEFLRNPIAATGDYSSVQCLINAAAPLNQRQADQLAEKFGCVVTQWYGMTEASPSIASQREEEVNVPGTIGRLLPGIEMKVIDENYKGRLTRVVDDCMFADRSQDTRVGEFAIRGPNIMQGYVDGEKKPESPMTPDGFLRTGDIGYVDDKGYLFIVDRAKEMIKVKGHQVAPAELEAILITHPLVGDAAVCGTYNEHGTSEMPVAYITTSVQDEEEQEALKADVLKHVHSQVARYKQLTGGLFILPAIPRNPAGKILRRLLPAKLQKAKVQHFTEAANAPLSAKL</sequence>
<comment type="caution">
    <text evidence="6">The sequence shown here is derived from an EMBL/GenBank/DDBJ whole genome shotgun (WGS) entry which is preliminary data.</text>
</comment>
<name>A0ABR1GUK5_9HYPO</name>
<dbReference type="InterPro" id="IPR020845">
    <property type="entry name" value="AMP-binding_CS"/>
</dbReference>
<evidence type="ECO:0000256" key="1">
    <source>
        <dbReference type="ARBA" id="ARBA00006432"/>
    </source>
</evidence>
<dbReference type="Gene3D" id="3.30.300.30">
    <property type="match status" value="1"/>
</dbReference>
<keyword evidence="3" id="KW-1133">Transmembrane helix</keyword>
<dbReference type="Pfam" id="PF00501">
    <property type="entry name" value="AMP-binding"/>
    <property type="match status" value="1"/>
</dbReference>
<evidence type="ECO:0000313" key="6">
    <source>
        <dbReference type="EMBL" id="KAK7409176.1"/>
    </source>
</evidence>
<feature type="domain" description="AMP-binding enzyme C-terminal" evidence="5">
    <location>
        <begin position="466"/>
        <end position="547"/>
    </location>
</feature>
<dbReference type="PANTHER" id="PTHR24096">
    <property type="entry name" value="LONG-CHAIN-FATTY-ACID--COA LIGASE"/>
    <property type="match status" value="1"/>
</dbReference>
<evidence type="ECO:0000259" key="5">
    <source>
        <dbReference type="Pfam" id="PF13193"/>
    </source>
</evidence>
<dbReference type="InterPro" id="IPR025110">
    <property type="entry name" value="AMP-bd_C"/>
</dbReference>
<keyword evidence="7" id="KW-1185">Reference proteome</keyword>
<dbReference type="EMBL" id="JAZAVJ010000160">
    <property type="protein sequence ID" value="KAK7409176.1"/>
    <property type="molecule type" value="Genomic_DNA"/>
</dbReference>
<dbReference type="InterPro" id="IPR042099">
    <property type="entry name" value="ANL_N_sf"/>
</dbReference>
<evidence type="ECO:0000259" key="4">
    <source>
        <dbReference type="Pfam" id="PF00501"/>
    </source>
</evidence>
<reference evidence="6 7" key="1">
    <citation type="journal article" date="2025" name="Microbiol. Resour. Announc.">
        <title>Draft genome sequences for Neonectria magnoliae and Neonectria punicea, canker pathogens of Liriodendron tulipifera and Acer saccharum in West Virginia.</title>
        <authorList>
            <person name="Petronek H.M."/>
            <person name="Kasson M.T."/>
            <person name="Metheny A.M."/>
            <person name="Stauder C.M."/>
            <person name="Lovett B."/>
            <person name="Lynch S.C."/>
            <person name="Garnas J.R."/>
            <person name="Kasson L.R."/>
            <person name="Stajich J.E."/>
        </authorList>
    </citation>
    <scope>NUCLEOTIDE SEQUENCE [LARGE SCALE GENOMIC DNA]</scope>
    <source>
        <strain evidence="6 7">NRRL 64653</strain>
    </source>
</reference>
<dbReference type="InterPro" id="IPR045851">
    <property type="entry name" value="AMP-bd_C_sf"/>
</dbReference>
<keyword evidence="2" id="KW-0436">Ligase</keyword>
<evidence type="ECO:0000313" key="7">
    <source>
        <dbReference type="Proteomes" id="UP001498476"/>
    </source>
</evidence>
<evidence type="ECO:0000256" key="2">
    <source>
        <dbReference type="ARBA" id="ARBA00022598"/>
    </source>
</evidence>
<evidence type="ECO:0000256" key="3">
    <source>
        <dbReference type="SAM" id="Phobius"/>
    </source>
</evidence>
<feature type="transmembrane region" description="Helical" evidence="3">
    <location>
        <begin position="235"/>
        <end position="257"/>
    </location>
</feature>
<keyword evidence="3" id="KW-0472">Membrane</keyword>
<accession>A0ABR1GUK5</accession>
<dbReference type="PROSITE" id="PS00455">
    <property type="entry name" value="AMP_BINDING"/>
    <property type="match status" value="1"/>
</dbReference>
<dbReference type="Gene3D" id="3.40.50.12780">
    <property type="entry name" value="N-terminal domain of ligase-like"/>
    <property type="match status" value="1"/>
</dbReference>
<dbReference type="PANTHER" id="PTHR24096:SF149">
    <property type="entry name" value="AMP-BINDING DOMAIN-CONTAINING PROTEIN-RELATED"/>
    <property type="match status" value="1"/>
</dbReference>
<evidence type="ECO:0008006" key="8">
    <source>
        <dbReference type="Google" id="ProtNLM"/>
    </source>
</evidence>
<gene>
    <name evidence="6" type="ORF">QQX98_008669</name>
</gene>
<protein>
    <recommendedName>
        <fullName evidence="8">Acetyl-CoA synthetase-like protein</fullName>
    </recommendedName>
</protein>
<dbReference type="Pfam" id="PF13193">
    <property type="entry name" value="AMP-binding_C"/>
    <property type="match status" value="1"/>
</dbReference>
<feature type="domain" description="AMP-dependent synthetase/ligase" evidence="4">
    <location>
        <begin position="24"/>
        <end position="414"/>
    </location>
</feature>
<dbReference type="Proteomes" id="UP001498476">
    <property type="component" value="Unassembled WGS sequence"/>
</dbReference>
<comment type="similarity">
    <text evidence="1">Belongs to the ATP-dependent AMP-binding enzyme family.</text>
</comment>
<keyword evidence="3" id="KW-0812">Transmembrane</keyword>